<dbReference type="CDD" id="cd00067">
    <property type="entry name" value="GAL4"/>
    <property type="match status" value="1"/>
</dbReference>
<name>K2SC91_MACPH</name>
<keyword evidence="1" id="KW-0479">Metal-binding</keyword>
<accession>K2SC91</accession>
<dbReference type="InterPro" id="IPR001138">
    <property type="entry name" value="Zn2Cys6_DnaBD"/>
</dbReference>
<dbReference type="GO" id="GO:0003677">
    <property type="term" value="F:DNA binding"/>
    <property type="evidence" value="ECO:0007669"/>
    <property type="project" value="InterPro"/>
</dbReference>
<evidence type="ECO:0000259" key="3">
    <source>
        <dbReference type="PROSITE" id="PS50048"/>
    </source>
</evidence>
<dbReference type="VEuPathDB" id="FungiDB:MPH_00105"/>
<dbReference type="EMBL" id="AHHD01000007">
    <property type="protein sequence ID" value="EKG22532.1"/>
    <property type="molecule type" value="Genomic_DNA"/>
</dbReference>
<dbReference type="PROSITE" id="PS00463">
    <property type="entry name" value="ZN2_CY6_FUNGAL_1"/>
    <property type="match status" value="1"/>
</dbReference>
<dbReference type="AlphaFoldDB" id="K2SC91"/>
<proteinExistence type="predicted"/>
<dbReference type="Pfam" id="PF00172">
    <property type="entry name" value="Zn_clus"/>
    <property type="match status" value="1"/>
</dbReference>
<organism evidence="4 5">
    <name type="scientific">Macrophomina phaseolina (strain MS6)</name>
    <name type="common">Charcoal rot fungus</name>
    <dbReference type="NCBI Taxonomy" id="1126212"/>
    <lineage>
        <taxon>Eukaryota</taxon>
        <taxon>Fungi</taxon>
        <taxon>Dikarya</taxon>
        <taxon>Ascomycota</taxon>
        <taxon>Pezizomycotina</taxon>
        <taxon>Dothideomycetes</taxon>
        <taxon>Dothideomycetes incertae sedis</taxon>
        <taxon>Botryosphaeriales</taxon>
        <taxon>Botryosphaeriaceae</taxon>
        <taxon>Macrophomina</taxon>
    </lineage>
</organism>
<feature type="domain" description="Zn(2)-C6 fungal-type" evidence="3">
    <location>
        <begin position="19"/>
        <end position="49"/>
    </location>
</feature>
<evidence type="ECO:0000256" key="2">
    <source>
        <dbReference type="ARBA" id="ARBA00023242"/>
    </source>
</evidence>
<dbReference type="HOGENOM" id="CLU_373919_0_0_1"/>
<dbReference type="PROSITE" id="PS50048">
    <property type="entry name" value="ZN2_CY6_FUNGAL_2"/>
    <property type="match status" value="1"/>
</dbReference>
<sequence>MSDTEARSGRSSEQSSNPACDQCRARKVRCDRRRPECSNCSKAGVCCDFTNQSKRVNHIKQLLNDFSSVTSRLESIEAALGSLSHQLVTIKYTSTSTSSSRSGSRSSSVSGRGTVRDFLEECQIQEVEADGDDPAEFVHLGDSCCGCEQFFGVTSANSLFKSARERIELLLQGLNQDGESSPRFSLLKDRPGLVYDLQCTYETYPTVEECHRPFSTVSGIGGMSGRPTALPPKTFLLSALDIYLAEINAYNPIFKESSLREAVELRYSTPALSPDPDREAWSLCFNNIILLAMCHTARLMENGSGDFQGIEHDLLQSFLRNTCRAFHNLERLTSPRFVNIQALATLALVGRDCFEGCFFSQMMPRVFQLVRSTGLHRAQSHKSTAGASSEERRMLYWTLYRLDKQRCFLKGQPCDLYSFDTDIPMMSYEAETLESRFIFAMNSIMVVWEKIYLLLYSPQTKMRKRRCADHQVSELEQALKGWYRRHSDLLEKADLDESVGPHVFFRAELNFCFAMSSLLIHRCIDSTASRQKCLESAQTALRIIANMHKTQPRSASVGFLARIFQHYPALAFLEIYHHILDNPTAPDRLSHAPLLASAVRAAADLVNPNFPRVFCALLHARMSWCLDVIGVFKSSLSSPLRLSRKGSLASGGAPLSHSGSVIGLAGLEASSALDSFASGGSRLSDSVLFGSNYATIGGGGGGGGGPGSDEMSGHDDMFGDADFAADGLLASGGQDAAAGLQIDPLDTCFAADGQVGGGGAGMIGKDGDPFRFNMDVDDPLWNMGI</sequence>
<dbReference type="InterPro" id="IPR007219">
    <property type="entry name" value="XnlR_reg_dom"/>
</dbReference>
<dbReference type="eggNOG" id="ENOG502S3CQ">
    <property type="taxonomic scope" value="Eukaryota"/>
</dbReference>
<protein>
    <recommendedName>
        <fullName evidence="3">Zn(2)-C6 fungal-type domain-containing protein</fullName>
    </recommendedName>
</protein>
<dbReference type="InterPro" id="IPR036864">
    <property type="entry name" value="Zn2-C6_fun-type_DNA-bd_sf"/>
</dbReference>
<dbReference type="GO" id="GO:0000981">
    <property type="term" value="F:DNA-binding transcription factor activity, RNA polymerase II-specific"/>
    <property type="evidence" value="ECO:0007669"/>
    <property type="project" value="InterPro"/>
</dbReference>
<dbReference type="SMART" id="SM00066">
    <property type="entry name" value="GAL4"/>
    <property type="match status" value="1"/>
</dbReference>
<dbReference type="GO" id="GO:0008270">
    <property type="term" value="F:zinc ion binding"/>
    <property type="evidence" value="ECO:0007669"/>
    <property type="project" value="InterPro"/>
</dbReference>
<keyword evidence="2" id="KW-0539">Nucleus</keyword>
<dbReference type="PANTHER" id="PTHR46910:SF25">
    <property type="entry name" value="ABC-TRANSPORTER-REGULATING TRANSCRIPTION FACTOR"/>
    <property type="match status" value="1"/>
</dbReference>
<dbReference type="Pfam" id="PF04082">
    <property type="entry name" value="Fungal_trans"/>
    <property type="match status" value="1"/>
</dbReference>
<dbReference type="Gene3D" id="4.10.240.10">
    <property type="entry name" value="Zn(2)-C6 fungal-type DNA-binding domain"/>
    <property type="match status" value="1"/>
</dbReference>
<dbReference type="InterPro" id="IPR050987">
    <property type="entry name" value="AtrR-like"/>
</dbReference>
<comment type="caution">
    <text evidence="4">The sequence shown here is derived from an EMBL/GenBank/DDBJ whole genome shotgun (WGS) entry which is preliminary data.</text>
</comment>
<dbReference type="GO" id="GO:0006351">
    <property type="term" value="P:DNA-templated transcription"/>
    <property type="evidence" value="ECO:0007669"/>
    <property type="project" value="InterPro"/>
</dbReference>
<dbReference type="Proteomes" id="UP000007129">
    <property type="component" value="Unassembled WGS sequence"/>
</dbReference>
<dbReference type="STRING" id="1126212.K2SC91"/>
<dbReference type="CDD" id="cd12148">
    <property type="entry name" value="fungal_TF_MHR"/>
    <property type="match status" value="1"/>
</dbReference>
<dbReference type="SUPFAM" id="SSF57701">
    <property type="entry name" value="Zn2/Cys6 DNA-binding domain"/>
    <property type="match status" value="1"/>
</dbReference>
<evidence type="ECO:0000256" key="1">
    <source>
        <dbReference type="ARBA" id="ARBA00022723"/>
    </source>
</evidence>
<dbReference type="PANTHER" id="PTHR46910">
    <property type="entry name" value="TRANSCRIPTION FACTOR PDR1"/>
    <property type="match status" value="1"/>
</dbReference>
<dbReference type="InParanoid" id="K2SC91"/>
<gene>
    <name evidence="4" type="ORF">MPH_00105</name>
</gene>
<evidence type="ECO:0000313" key="4">
    <source>
        <dbReference type="EMBL" id="EKG22532.1"/>
    </source>
</evidence>
<dbReference type="OrthoDB" id="3929942at2759"/>
<reference evidence="4 5" key="1">
    <citation type="journal article" date="2012" name="BMC Genomics">
        <title>Tools to kill: Genome of one of the most destructive plant pathogenic fungi Macrophomina phaseolina.</title>
        <authorList>
            <person name="Islam M.S."/>
            <person name="Haque M.S."/>
            <person name="Islam M.M."/>
            <person name="Emdad E.M."/>
            <person name="Halim A."/>
            <person name="Hossen Q.M.M."/>
            <person name="Hossain M.Z."/>
            <person name="Ahmed B."/>
            <person name="Rahim S."/>
            <person name="Rahman M.S."/>
            <person name="Alam M.M."/>
            <person name="Hou S."/>
            <person name="Wan X."/>
            <person name="Saito J.A."/>
            <person name="Alam M."/>
        </authorList>
    </citation>
    <scope>NUCLEOTIDE SEQUENCE [LARGE SCALE GENOMIC DNA]</scope>
    <source>
        <strain evidence="4 5">MS6</strain>
    </source>
</reference>
<evidence type="ECO:0000313" key="5">
    <source>
        <dbReference type="Proteomes" id="UP000007129"/>
    </source>
</evidence>